<evidence type="ECO:0000313" key="2">
    <source>
        <dbReference type="EMBL" id="CAL6080735.1"/>
    </source>
</evidence>
<reference evidence="2 3" key="2">
    <citation type="submission" date="2024-07" db="EMBL/GenBank/DDBJ databases">
        <authorList>
            <person name="Akdeniz Z."/>
        </authorList>
    </citation>
    <scope>NUCLEOTIDE SEQUENCE [LARGE SCALE GENOMIC DNA]</scope>
</reference>
<comment type="caution">
    <text evidence="1">The sequence shown here is derived from an EMBL/GenBank/DDBJ whole genome shotgun (WGS) entry which is preliminary data.</text>
</comment>
<dbReference type="AlphaFoldDB" id="A0AA86RH07"/>
<evidence type="ECO:0000313" key="3">
    <source>
        <dbReference type="Proteomes" id="UP001642409"/>
    </source>
</evidence>
<dbReference type="EMBL" id="CATOUU010001109">
    <property type="protein sequence ID" value="CAI9972437.1"/>
    <property type="molecule type" value="Genomic_DNA"/>
</dbReference>
<protein>
    <submittedName>
        <fullName evidence="1">ESCRT-II complex subunit-containing protein</fullName>
    </submittedName>
    <submittedName>
        <fullName evidence="2">ESCRT-II_complex subunit-containing protein</fullName>
    </submittedName>
</protein>
<gene>
    <name evidence="2" type="ORF">HINF_LOCUS60008</name>
    <name evidence="1" type="ORF">HINF_LOCUS60082</name>
</gene>
<dbReference type="Proteomes" id="UP001642409">
    <property type="component" value="Unassembled WGS sequence"/>
</dbReference>
<accession>A0AA86RH07</accession>
<dbReference type="EMBL" id="CAXDID020000348">
    <property type="protein sequence ID" value="CAL6080735.1"/>
    <property type="molecule type" value="Genomic_DNA"/>
</dbReference>
<name>A0AA86RH07_9EUKA</name>
<reference evidence="1" key="1">
    <citation type="submission" date="2023-06" db="EMBL/GenBank/DDBJ databases">
        <authorList>
            <person name="Kurt Z."/>
        </authorList>
    </citation>
    <scope>NUCLEOTIDE SEQUENCE</scope>
</reference>
<sequence>MVTTLQVSGYAYAFIQQINNGKRTLDSLFHSLSLLKQVGQIKDKRLILLINDYQFSFNSFNPLLLPFQPFPHSKTHSQHPYFYSLQKSARLNQQFTELWHGIIFKHCLQNGVFEVQSDSKIFTQPFKCEPELVQHLFKSLVMQKQAVKTDNGIKVLSVSSAKGASILIEKMKTLFMEDVYLESEIREVFKGTVVQNAPEEIIGAIYQQLEREKQITVIKAEDGSIEGIKVHLTQ</sequence>
<proteinExistence type="predicted"/>
<organism evidence="1">
    <name type="scientific">Hexamita inflata</name>
    <dbReference type="NCBI Taxonomy" id="28002"/>
    <lineage>
        <taxon>Eukaryota</taxon>
        <taxon>Metamonada</taxon>
        <taxon>Diplomonadida</taxon>
        <taxon>Hexamitidae</taxon>
        <taxon>Hexamitinae</taxon>
        <taxon>Hexamita</taxon>
    </lineage>
</organism>
<keyword evidence="3" id="KW-1185">Reference proteome</keyword>
<evidence type="ECO:0000313" key="1">
    <source>
        <dbReference type="EMBL" id="CAI9972437.1"/>
    </source>
</evidence>